<name>X6MFY4_RETFI</name>
<sequence length="270" mass="30425">MNVRRSNIEDMSDEEKLRLTFSASELFKFKCLRHVSNGLVLASTLWTSALYLSHNPTEKKYSFFTSPQALVLSSLPQQQRATTAPPVEGVNSVVPDAPCSQTRKYYQLMISLSIPTILLINGIMLQTKRKFYLMLSKLEEPCDSGTSAMAAGGHHITTITTATAVASPNVTGNEDKANGSIADIDVKVLMEWKSFLNGVFSYQNAAVSVLLPFFYISLYETTFFDQEIYRVIKRKKLEQIEYRSLSKGGRSNEDIVLKHRSEVPFFFFCK</sequence>
<dbReference type="EMBL" id="ASPP01021261">
    <property type="protein sequence ID" value="ETO12596.1"/>
    <property type="molecule type" value="Genomic_DNA"/>
</dbReference>
<accession>X6MFY4</accession>
<keyword evidence="2" id="KW-1185">Reference proteome</keyword>
<protein>
    <submittedName>
        <fullName evidence="1">Uncharacterized protein</fullName>
    </submittedName>
</protein>
<dbReference type="AlphaFoldDB" id="X6MFY4"/>
<gene>
    <name evidence="1" type="ORF">RFI_24779</name>
</gene>
<comment type="caution">
    <text evidence="1">The sequence shown here is derived from an EMBL/GenBank/DDBJ whole genome shotgun (WGS) entry which is preliminary data.</text>
</comment>
<evidence type="ECO:0000313" key="1">
    <source>
        <dbReference type="EMBL" id="ETO12596.1"/>
    </source>
</evidence>
<evidence type="ECO:0000313" key="2">
    <source>
        <dbReference type="Proteomes" id="UP000023152"/>
    </source>
</evidence>
<reference evidence="1 2" key="1">
    <citation type="journal article" date="2013" name="Curr. Biol.">
        <title>The Genome of the Foraminiferan Reticulomyxa filosa.</title>
        <authorList>
            <person name="Glockner G."/>
            <person name="Hulsmann N."/>
            <person name="Schleicher M."/>
            <person name="Noegel A.A."/>
            <person name="Eichinger L."/>
            <person name="Gallinger C."/>
            <person name="Pawlowski J."/>
            <person name="Sierra R."/>
            <person name="Euteneuer U."/>
            <person name="Pillet L."/>
            <person name="Moustafa A."/>
            <person name="Platzer M."/>
            <person name="Groth M."/>
            <person name="Szafranski K."/>
            <person name="Schliwa M."/>
        </authorList>
    </citation>
    <scope>NUCLEOTIDE SEQUENCE [LARGE SCALE GENOMIC DNA]</scope>
</reference>
<dbReference type="Proteomes" id="UP000023152">
    <property type="component" value="Unassembled WGS sequence"/>
</dbReference>
<proteinExistence type="predicted"/>
<organism evidence="1 2">
    <name type="scientific">Reticulomyxa filosa</name>
    <dbReference type="NCBI Taxonomy" id="46433"/>
    <lineage>
        <taxon>Eukaryota</taxon>
        <taxon>Sar</taxon>
        <taxon>Rhizaria</taxon>
        <taxon>Retaria</taxon>
        <taxon>Foraminifera</taxon>
        <taxon>Monothalamids</taxon>
        <taxon>Reticulomyxidae</taxon>
        <taxon>Reticulomyxa</taxon>
    </lineage>
</organism>